<dbReference type="PROSITE" id="PS50089">
    <property type="entry name" value="ZF_RING_2"/>
    <property type="match status" value="1"/>
</dbReference>
<keyword evidence="1" id="KW-0479">Metal-binding</keyword>
<feature type="coiled-coil region" evidence="5">
    <location>
        <begin position="196"/>
        <end position="223"/>
    </location>
</feature>
<dbReference type="InterPro" id="IPR001841">
    <property type="entry name" value="Znf_RING"/>
</dbReference>
<feature type="compositionally biased region" description="Basic and acidic residues" evidence="6">
    <location>
        <begin position="340"/>
        <end position="356"/>
    </location>
</feature>
<dbReference type="GO" id="GO:0008270">
    <property type="term" value="F:zinc ion binding"/>
    <property type="evidence" value="ECO:0007669"/>
    <property type="project" value="UniProtKB-KW"/>
</dbReference>
<evidence type="ECO:0000256" key="1">
    <source>
        <dbReference type="ARBA" id="ARBA00022723"/>
    </source>
</evidence>
<name>A0A556V7Y9_BAGYA</name>
<dbReference type="OrthoDB" id="6105938at2759"/>
<keyword evidence="2 4" id="KW-0863">Zinc-finger</keyword>
<evidence type="ECO:0000256" key="6">
    <source>
        <dbReference type="SAM" id="MobiDB-lite"/>
    </source>
</evidence>
<evidence type="ECO:0000259" key="7">
    <source>
        <dbReference type="PROSITE" id="PS50089"/>
    </source>
</evidence>
<dbReference type="InterPro" id="IPR051051">
    <property type="entry name" value="E3_ubiq-ligase_TRIM/RNF"/>
</dbReference>
<proteinExistence type="predicted"/>
<feature type="compositionally biased region" description="Polar residues" evidence="6">
    <location>
        <begin position="364"/>
        <end position="373"/>
    </location>
</feature>
<evidence type="ECO:0000256" key="3">
    <source>
        <dbReference type="ARBA" id="ARBA00022833"/>
    </source>
</evidence>
<dbReference type="PROSITE" id="PS50119">
    <property type="entry name" value="ZF_BBOX"/>
    <property type="match status" value="1"/>
</dbReference>
<dbReference type="SMART" id="SM00184">
    <property type="entry name" value="RING"/>
    <property type="match status" value="1"/>
</dbReference>
<dbReference type="AlphaFoldDB" id="A0A556V7Y9"/>
<feature type="region of interest" description="Disordered" evidence="6">
    <location>
        <begin position="303"/>
        <end position="379"/>
    </location>
</feature>
<dbReference type="PROSITE" id="PS00518">
    <property type="entry name" value="ZF_RING_1"/>
    <property type="match status" value="1"/>
</dbReference>
<dbReference type="Proteomes" id="UP000319801">
    <property type="component" value="Unassembled WGS sequence"/>
</dbReference>
<accession>A0A556V7Y9</accession>
<dbReference type="InterPro" id="IPR000315">
    <property type="entry name" value="Znf_B-box"/>
</dbReference>
<feature type="domain" description="B box-type" evidence="8">
    <location>
        <begin position="158"/>
        <end position="199"/>
    </location>
</feature>
<dbReference type="GO" id="GO:0016874">
    <property type="term" value="F:ligase activity"/>
    <property type="evidence" value="ECO:0007669"/>
    <property type="project" value="UniProtKB-KW"/>
</dbReference>
<evidence type="ECO:0000259" key="8">
    <source>
        <dbReference type="PROSITE" id="PS50119"/>
    </source>
</evidence>
<dbReference type="InterPro" id="IPR013083">
    <property type="entry name" value="Znf_RING/FYVE/PHD"/>
</dbReference>
<dbReference type="SMART" id="SM00336">
    <property type="entry name" value="BBOX"/>
    <property type="match status" value="1"/>
</dbReference>
<dbReference type="PANTHER" id="PTHR25465">
    <property type="entry name" value="B-BOX DOMAIN CONTAINING"/>
    <property type="match status" value="1"/>
</dbReference>
<keyword evidence="3" id="KW-0862">Zinc</keyword>
<feature type="compositionally biased region" description="Acidic residues" evidence="6">
    <location>
        <begin position="303"/>
        <end position="337"/>
    </location>
</feature>
<evidence type="ECO:0000313" key="10">
    <source>
        <dbReference type="Proteomes" id="UP000319801"/>
    </source>
</evidence>
<feature type="domain" description="RING-type" evidence="7">
    <location>
        <begin position="19"/>
        <end position="61"/>
    </location>
</feature>
<evidence type="ECO:0000256" key="5">
    <source>
        <dbReference type="SAM" id="Coils"/>
    </source>
</evidence>
<dbReference type="CDD" id="cd19802">
    <property type="entry name" value="Bbox1_TRIM8-like"/>
    <property type="match status" value="1"/>
</dbReference>
<protein>
    <submittedName>
        <fullName evidence="9">E3 ubiquitin/ISG15 ligase TRIM25</fullName>
    </submittedName>
</protein>
<organism evidence="9 10">
    <name type="scientific">Bagarius yarrelli</name>
    <name type="common">Goonch</name>
    <name type="synonym">Bagrus yarrelli</name>
    <dbReference type="NCBI Taxonomy" id="175774"/>
    <lineage>
        <taxon>Eukaryota</taxon>
        <taxon>Metazoa</taxon>
        <taxon>Chordata</taxon>
        <taxon>Craniata</taxon>
        <taxon>Vertebrata</taxon>
        <taxon>Euteleostomi</taxon>
        <taxon>Actinopterygii</taxon>
        <taxon>Neopterygii</taxon>
        <taxon>Teleostei</taxon>
        <taxon>Ostariophysi</taxon>
        <taxon>Siluriformes</taxon>
        <taxon>Sisoridae</taxon>
        <taxon>Sisorinae</taxon>
        <taxon>Bagarius</taxon>
    </lineage>
</organism>
<comment type="caution">
    <text evidence="9">The sequence shown here is derived from an EMBL/GenBank/DDBJ whole genome shotgun (WGS) entry which is preliminary data.</text>
</comment>
<dbReference type="Gene3D" id="4.10.830.40">
    <property type="match status" value="1"/>
</dbReference>
<keyword evidence="10" id="KW-1185">Reference proteome</keyword>
<reference evidence="9 10" key="1">
    <citation type="journal article" date="2019" name="Genome Biol. Evol.">
        <title>Whole-Genome Sequencing of the Giant Devil Catfish, Bagarius yarrelli.</title>
        <authorList>
            <person name="Jiang W."/>
            <person name="Lv Y."/>
            <person name="Cheng L."/>
            <person name="Yang K."/>
            <person name="Chao B."/>
            <person name="Wang X."/>
            <person name="Li Y."/>
            <person name="Pan X."/>
            <person name="You X."/>
            <person name="Zhang Y."/>
            <person name="Yang J."/>
            <person name="Li J."/>
            <person name="Zhang X."/>
            <person name="Liu S."/>
            <person name="Sun C."/>
            <person name="Yang J."/>
            <person name="Shi Q."/>
        </authorList>
    </citation>
    <scope>NUCLEOTIDE SEQUENCE [LARGE SCALE GENOMIC DNA]</scope>
    <source>
        <strain evidence="9">JWS20170419001</strain>
        <tissue evidence="9">Muscle</tissue>
    </source>
</reference>
<dbReference type="InterPro" id="IPR027370">
    <property type="entry name" value="Znf-RING_euk"/>
</dbReference>
<keyword evidence="9" id="KW-0436">Ligase</keyword>
<gene>
    <name evidence="9" type="ORF">Baya_13893</name>
</gene>
<dbReference type="Gene3D" id="3.30.160.60">
    <property type="entry name" value="Classic Zinc Finger"/>
    <property type="match status" value="1"/>
</dbReference>
<dbReference type="EMBL" id="VCAZ01000150">
    <property type="protein sequence ID" value="TSY83956.1"/>
    <property type="molecule type" value="Genomic_DNA"/>
</dbReference>
<evidence type="ECO:0000256" key="4">
    <source>
        <dbReference type="PROSITE-ProRule" id="PRU00024"/>
    </source>
</evidence>
<dbReference type="Pfam" id="PF13445">
    <property type="entry name" value="zf-RING_UBOX"/>
    <property type="match status" value="1"/>
</dbReference>
<evidence type="ECO:0000256" key="2">
    <source>
        <dbReference type="ARBA" id="ARBA00022771"/>
    </source>
</evidence>
<sequence length="379" mass="44215">MEKIKALLDSSSLEDELRCSVCLDIYTEPQLLPCGHNFCLQCLKKLKRHSEQNYISCPECRESHYYSNQWQKNFKLASIVDGFRRRRHNRLFSRPLNGTVEVCCDYCGLDIAGDSAVTSTAVMTCLKCEVSMCTEHAQHHLKLPAFRKHPLVEPINDLMQRKCSEHDERFRYYCMKEHKLLCSVCVIWGGHSHHAVRTLETTMKELQESLNTQLRNVNQKIKKTDIIVQKQEKSQQQNKEYMSFTKSHRRLLRTPLFQPQAVRMDENNIETQMEKNMQHFILDLLDHIAMFIDTVCAVLNERDEEGVEKDETAEEETEEEETEEVETADEETDEEVNSNEYEHDTNNTNDAEVREDTSDDEEVSSYSDASFDSTLDESF</sequence>
<dbReference type="InterPro" id="IPR017907">
    <property type="entry name" value="Znf_RING_CS"/>
</dbReference>
<evidence type="ECO:0000313" key="9">
    <source>
        <dbReference type="EMBL" id="TSY83956.1"/>
    </source>
</evidence>
<dbReference type="PANTHER" id="PTHR25465:SF73">
    <property type="entry name" value="E3 UBIQUITIN_ISG15 LIGASE TRIM25 ISOFORM X1"/>
    <property type="match status" value="1"/>
</dbReference>
<dbReference type="Gene3D" id="3.30.40.10">
    <property type="entry name" value="Zinc/RING finger domain, C3HC4 (zinc finger)"/>
    <property type="match status" value="1"/>
</dbReference>
<keyword evidence="5" id="KW-0175">Coiled coil</keyword>
<dbReference type="SUPFAM" id="SSF57850">
    <property type="entry name" value="RING/U-box"/>
    <property type="match status" value="1"/>
</dbReference>
<dbReference type="Pfam" id="PF00643">
    <property type="entry name" value="zf-B_box"/>
    <property type="match status" value="1"/>
</dbReference>
<dbReference type="SUPFAM" id="SSF57845">
    <property type="entry name" value="B-box zinc-binding domain"/>
    <property type="match status" value="1"/>
</dbReference>